<gene>
    <name evidence="1" type="ORF">ACIGXA_12475</name>
</gene>
<comment type="caution">
    <text evidence="1">The sequence shown here is derived from an EMBL/GenBank/DDBJ whole genome shotgun (WGS) entry which is preliminary data.</text>
</comment>
<dbReference type="InterPro" id="IPR019587">
    <property type="entry name" value="Polyketide_cyclase/dehydratase"/>
</dbReference>
<dbReference type="InterPro" id="IPR023393">
    <property type="entry name" value="START-like_dom_sf"/>
</dbReference>
<name>A0ABW8C4I1_9ACTN</name>
<dbReference type="SUPFAM" id="SSF55961">
    <property type="entry name" value="Bet v1-like"/>
    <property type="match status" value="1"/>
</dbReference>
<reference evidence="1 2" key="1">
    <citation type="submission" date="2024-10" db="EMBL/GenBank/DDBJ databases">
        <title>The Natural Products Discovery Center: Release of the First 8490 Sequenced Strains for Exploring Actinobacteria Biosynthetic Diversity.</title>
        <authorList>
            <person name="Kalkreuter E."/>
            <person name="Kautsar S.A."/>
            <person name="Yang D."/>
            <person name="Bader C.D."/>
            <person name="Teijaro C.N."/>
            <person name="Fluegel L."/>
            <person name="Davis C.M."/>
            <person name="Simpson J.R."/>
            <person name="Lauterbach L."/>
            <person name="Steele A.D."/>
            <person name="Gui C."/>
            <person name="Meng S."/>
            <person name="Li G."/>
            <person name="Viehrig K."/>
            <person name="Ye F."/>
            <person name="Su P."/>
            <person name="Kiefer A.F."/>
            <person name="Nichols A."/>
            <person name="Cepeda A.J."/>
            <person name="Yan W."/>
            <person name="Fan B."/>
            <person name="Jiang Y."/>
            <person name="Adhikari A."/>
            <person name="Zheng C.-J."/>
            <person name="Schuster L."/>
            <person name="Cowan T.M."/>
            <person name="Smanski M.J."/>
            <person name="Chevrette M.G."/>
            <person name="De Carvalho L.P.S."/>
            <person name="Shen B."/>
        </authorList>
    </citation>
    <scope>NUCLEOTIDE SEQUENCE [LARGE SCALE GENOMIC DNA]</scope>
    <source>
        <strain evidence="1 2">NPDC053399</strain>
    </source>
</reference>
<evidence type="ECO:0000313" key="2">
    <source>
        <dbReference type="Proteomes" id="UP001614394"/>
    </source>
</evidence>
<protein>
    <submittedName>
        <fullName evidence="1">SRPBCC family protein</fullName>
    </submittedName>
</protein>
<accession>A0ABW8C4I1</accession>
<sequence>MDIDHAAPAIADLTVTIDAPLETIWRLHTDIGSWPRWNPGITSARLTTELEVGGVFEWQTAGLTITSTIGELTPMRRIAWGGPAHGIIGIHVWTFEPGAGGVVVRTRESWDGEPVRADPDGMRAGLTASLVDWLDALKAAAEGGTPV</sequence>
<proteinExistence type="predicted"/>
<evidence type="ECO:0000313" key="1">
    <source>
        <dbReference type="EMBL" id="MFI9101332.1"/>
    </source>
</evidence>
<dbReference type="Pfam" id="PF10604">
    <property type="entry name" value="Polyketide_cyc2"/>
    <property type="match status" value="1"/>
</dbReference>
<dbReference type="EMBL" id="JBITYG010000003">
    <property type="protein sequence ID" value="MFI9101332.1"/>
    <property type="molecule type" value="Genomic_DNA"/>
</dbReference>
<dbReference type="Gene3D" id="3.30.530.20">
    <property type="match status" value="1"/>
</dbReference>
<keyword evidence="2" id="KW-1185">Reference proteome</keyword>
<dbReference type="RefSeq" id="WP_399647687.1">
    <property type="nucleotide sequence ID" value="NZ_JBITYG010000003.1"/>
</dbReference>
<dbReference type="Proteomes" id="UP001614394">
    <property type="component" value="Unassembled WGS sequence"/>
</dbReference>
<organism evidence="1 2">
    <name type="scientific">Streptomyces fildesensis</name>
    <dbReference type="NCBI Taxonomy" id="375757"/>
    <lineage>
        <taxon>Bacteria</taxon>
        <taxon>Bacillati</taxon>
        <taxon>Actinomycetota</taxon>
        <taxon>Actinomycetes</taxon>
        <taxon>Kitasatosporales</taxon>
        <taxon>Streptomycetaceae</taxon>
        <taxon>Streptomyces</taxon>
    </lineage>
</organism>